<gene>
    <name evidence="1" type="ORF">GCM10023213_12620</name>
</gene>
<comment type="caution">
    <text evidence="1">The sequence shown here is derived from an EMBL/GenBank/DDBJ whole genome shotgun (WGS) entry which is preliminary data.</text>
</comment>
<dbReference type="Proteomes" id="UP001499852">
    <property type="component" value="Unassembled WGS sequence"/>
</dbReference>
<evidence type="ECO:0000313" key="2">
    <source>
        <dbReference type="Proteomes" id="UP001499852"/>
    </source>
</evidence>
<sequence>MGGLGTQGDALGLVVSPLWGWEELTGIGAPKKDWESAYEAIWIEVK</sequence>
<reference evidence="2" key="1">
    <citation type="journal article" date="2019" name="Int. J. Syst. Evol. Microbiol.">
        <title>The Global Catalogue of Microorganisms (GCM) 10K type strain sequencing project: providing services to taxonomists for standard genome sequencing and annotation.</title>
        <authorList>
            <consortium name="The Broad Institute Genomics Platform"/>
            <consortium name="The Broad Institute Genome Sequencing Center for Infectious Disease"/>
            <person name="Wu L."/>
            <person name="Ma J."/>
        </authorList>
    </citation>
    <scope>NUCLEOTIDE SEQUENCE [LARGE SCALE GENOMIC DNA]</scope>
    <source>
        <strain evidence="2">JCM 18053</strain>
    </source>
</reference>
<proteinExistence type="predicted"/>
<organism evidence="1 2">
    <name type="scientific">Prosthecobacter algae</name>
    <dbReference type="NCBI Taxonomy" id="1144682"/>
    <lineage>
        <taxon>Bacteria</taxon>
        <taxon>Pseudomonadati</taxon>
        <taxon>Verrucomicrobiota</taxon>
        <taxon>Verrucomicrobiia</taxon>
        <taxon>Verrucomicrobiales</taxon>
        <taxon>Verrucomicrobiaceae</taxon>
        <taxon>Prosthecobacter</taxon>
    </lineage>
</organism>
<dbReference type="EMBL" id="BAABIA010000002">
    <property type="protein sequence ID" value="GAA5136861.1"/>
    <property type="molecule type" value="Genomic_DNA"/>
</dbReference>
<name>A0ABP9P4H7_9BACT</name>
<keyword evidence="2" id="KW-1185">Reference proteome</keyword>
<evidence type="ECO:0000313" key="1">
    <source>
        <dbReference type="EMBL" id="GAA5136861.1"/>
    </source>
</evidence>
<protein>
    <submittedName>
        <fullName evidence="1">Uncharacterized protein</fullName>
    </submittedName>
</protein>
<accession>A0ABP9P4H7</accession>